<feature type="domain" description="Kri1-like C-terminal" evidence="4">
    <location>
        <begin position="489"/>
        <end position="576"/>
    </location>
</feature>
<feature type="region of interest" description="Disordered" evidence="3">
    <location>
        <begin position="41"/>
        <end position="61"/>
    </location>
</feature>
<dbReference type="Pfam" id="PF05178">
    <property type="entry name" value="Kri1"/>
    <property type="match status" value="1"/>
</dbReference>
<dbReference type="PANTHER" id="PTHR14490">
    <property type="entry name" value="ZINC FINGER, ZZ TYPE"/>
    <property type="match status" value="1"/>
</dbReference>
<dbReference type="EMBL" id="JARPUR010000001">
    <property type="protein sequence ID" value="KAK4884740.1"/>
    <property type="molecule type" value="Genomic_DNA"/>
</dbReference>
<sequence>MSQLFKDHENSDSDIEIKTNSEYAKNYNTWRQKEEFHKLTMKYKDDTEESSSSSDDDNDEGIAFTEKFEQDFFKTLSYLKNKDPRIYNKNFGFFEKTQEINENTTTSKTKKNKDTPIFIKDYERQLLLEKDGQLSDDENIQNETPTYSEEQNLLKESLKDALKKVEDEDESGDENWGGIFKTRQKTSEETTKEEEDYKLWLGGQKEHLDRQNDESELKPLKDYWTNPKLDSKEKFLRDYILNNRFMESENSDYIPTYDEIVHDSDDLSEDEKVLDTQEEFEHKYNFRYEDPDQDFIKRYPRIMEHTLRQKDDKRKVKRAERKTRKDLEKQSKMEELKQLKVLKRQEIEEKIKKLQEVTGNNELGFDVKDIDEDFDPEEHDKRMQELFNSEFYSGPEGDIKPEFPELDEELEIEKWDDWRGNEDVTDKNDKQEPEVHCEDEGFNMDCDYDPKSHSQELINNTKKKKKNRRKSKFAKLVSEPKPVFNPKYKTYQEYLDEYYKIDCEDVIGDIPCRFKYRKVVSNDFGLSVEEILMAKDKELNRWSSLKKAVQYRPDHVEKYDVMAFRKKAQNEHLKRKFIPSLFASTDEEEEPRPTTSESGTNKNVFNQENPQNLKIEASSSSKSGEKNVEYSKGVEDIEFENKGKKKRKHKSIHAENDCEREEISNSYGNDENNVKLGNETIHIKKEKNKKRKADTLIVTAEKEGKRSKSINMHYVNQTKKKEKKKILKVDVGLTDARLEAYGINPKKYKNKLKYGGKS</sequence>
<feature type="compositionally biased region" description="Acidic residues" evidence="3">
    <location>
        <begin position="46"/>
        <end position="60"/>
    </location>
</feature>
<dbReference type="PANTHER" id="PTHR14490:SF5">
    <property type="entry name" value="PROTEIN KRI1 HOMOLOG"/>
    <property type="match status" value="1"/>
</dbReference>
<name>A0AAN7PAX4_9COLE</name>
<feature type="region of interest" description="Disordered" evidence="3">
    <location>
        <begin position="642"/>
        <end position="674"/>
    </location>
</feature>
<feature type="region of interest" description="Disordered" evidence="3">
    <location>
        <begin position="702"/>
        <end position="721"/>
    </location>
</feature>
<dbReference type="GO" id="GO:0005730">
    <property type="term" value="C:nucleolus"/>
    <property type="evidence" value="ECO:0007669"/>
    <property type="project" value="TreeGrafter"/>
</dbReference>
<dbReference type="InterPro" id="IPR018034">
    <property type="entry name" value="Kri1"/>
</dbReference>
<protein>
    <recommendedName>
        <fullName evidence="2">Protein KRI1 homolog</fullName>
    </recommendedName>
</protein>
<feature type="compositionally biased region" description="Polar residues" evidence="3">
    <location>
        <begin position="599"/>
        <end position="622"/>
    </location>
</feature>
<comment type="caution">
    <text evidence="5">The sequence shown here is derived from an EMBL/GenBank/DDBJ whole genome shotgun (WGS) entry which is preliminary data.</text>
</comment>
<feature type="region of interest" description="Disordered" evidence="3">
    <location>
        <begin position="309"/>
        <end position="330"/>
    </location>
</feature>
<proteinExistence type="inferred from homology"/>
<comment type="similarity">
    <text evidence="1">Belongs to the KRI1 family.</text>
</comment>
<evidence type="ECO:0000313" key="5">
    <source>
        <dbReference type="EMBL" id="KAK4884740.1"/>
    </source>
</evidence>
<dbReference type="Proteomes" id="UP001353858">
    <property type="component" value="Unassembled WGS sequence"/>
</dbReference>
<dbReference type="GO" id="GO:0030686">
    <property type="term" value="C:90S preribosome"/>
    <property type="evidence" value="ECO:0007669"/>
    <property type="project" value="TreeGrafter"/>
</dbReference>
<evidence type="ECO:0000256" key="2">
    <source>
        <dbReference type="ARBA" id="ARBA00017294"/>
    </source>
</evidence>
<feature type="region of interest" description="Disordered" evidence="3">
    <location>
        <begin position="582"/>
        <end position="629"/>
    </location>
</feature>
<evidence type="ECO:0000256" key="1">
    <source>
        <dbReference type="ARBA" id="ARBA00007473"/>
    </source>
</evidence>
<feature type="compositionally biased region" description="Basic and acidic residues" evidence="3">
    <location>
        <begin position="652"/>
        <end position="663"/>
    </location>
</feature>
<organism evidence="5 6">
    <name type="scientific">Aquatica leii</name>
    <dbReference type="NCBI Taxonomy" id="1421715"/>
    <lineage>
        <taxon>Eukaryota</taxon>
        <taxon>Metazoa</taxon>
        <taxon>Ecdysozoa</taxon>
        <taxon>Arthropoda</taxon>
        <taxon>Hexapoda</taxon>
        <taxon>Insecta</taxon>
        <taxon>Pterygota</taxon>
        <taxon>Neoptera</taxon>
        <taxon>Endopterygota</taxon>
        <taxon>Coleoptera</taxon>
        <taxon>Polyphaga</taxon>
        <taxon>Elateriformia</taxon>
        <taxon>Elateroidea</taxon>
        <taxon>Lampyridae</taxon>
        <taxon>Luciolinae</taxon>
        <taxon>Aquatica</taxon>
    </lineage>
</organism>
<evidence type="ECO:0000259" key="4">
    <source>
        <dbReference type="Pfam" id="PF12936"/>
    </source>
</evidence>
<evidence type="ECO:0000256" key="3">
    <source>
        <dbReference type="SAM" id="MobiDB-lite"/>
    </source>
</evidence>
<feature type="region of interest" description="Disordered" evidence="3">
    <location>
        <begin position="166"/>
        <end position="195"/>
    </location>
</feature>
<accession>A0AAN7PAX4</accession>
<dbReference type="GO" id="GO:0000447">
    <property type="term" value="P:endonucleolytic cleavage in ITS1 to separate SSU-rRNA from 5.8S rRNA and LSU-rRNA from tricistronic rRNA transcript (SSU-rRNA, 5.8S rRNA, LSU-rRNA)"/>
    <property type="evidence" value="ECO:0007669"/>
    <property type="project" value="TreeGrafter"/>
</dbReference>
<reference evidence="6" key="1">
    <citation type="submission" date="2023-01" db="EMBL/GenBank/DDBJ databases">
        <title>Key to firefly adult light organ development and bioluminescence: homeobox transcription factors regulate luciferase expression and transportation to peroxisome.</title>
        <authorList>
            <person name="Fu X."/>
        </authorList>
    </citation>
    <scope>NUCLEOTIDE SEQUENCE [LARGE SCALE GENOMIC DNA]</scope>
</reference>
<dbReference type="Pfam" id="PF12936">
    <property type="entry name" value="Kri1_C"/>
    <property type="match status" value="1"/>
</dbReference>
<gene>
    <name evidence="5" type="ORF">RN001_001011</name>
</gene>
<dbReference type="AlphaFoldDB" id="A0AAN7PAX4"/>
<evidence type="ECO:0000313" key="6">
    <source>
        <dbReference type="Proteomes" id="UP001353858"/>
    </source>
</evidence>
<dbReference type="InterPro" id="IPR024626">
    <property type="entry name" value="Kri1-like_C"/>
</dbReference>
<feature type="compositionally biased region" description="Basic and acidic residues" evidence="3">
    <location>
        <begin position="185"/>
        <end position="195"/>
    </location>
</feature>
<keyword evidence="6" id="KW-1185">Reference proteome</keyword>